<feature type="chain" id="PRO_5012113969" evidence="2">
    <location>
        <begin position="20"/>
        <end position="285"/>
    </location>
</feature>
<sequence>MFFWCFAIITIANVQFVFMDSAGDVIEREYFYGLSQFQDSLEAIQSEISVAEIDFLSQWKNLITIYEENLSTLSKQLFENHGFIVDAKHVYLFVLQVKNRIKDEMKRLMENFTSDNINESLTETYQSFINNLRKISEKEILKFQDPNNRNDDNMLLECWDSFKILLLDLGLNTINDLKSSSLAERENLMKNIYEVSQDASSNYDKLIDVLSKSHFKSSTPLSINTYIEENRSKILDRIGSWFQQIATSLQQANENIRLKAMNGIKEAENQFEELSREIVDCIAYD</sequence>
<evidence type="ECO:0000313" key="3">
    <source>
        <dbReference type="EMBL" id="CRL03433.1"/>
    </source>
</evidence>
<keyword evidence="4" id="KW-1185">Reference proteome</keyword>
<keyword evidence="2" id="KW-0732">Signal</keyword>
<dbReference type="OrthoDB" id="7791495at2759"/>
<feature type="coiled-coil region" evidence="1">
    <location>
        <begin position="257"/>
        <end position="284"/>
    </location>
</feature>
<proteinExistence type="predicted"/>
<accession>A0A1J1IXZ5</accession>
<dbReference type="EMBL" id="CVRI01000059">
    <property type="protein sequence ID" value="CRL03433.1"/>
    <property type="molecule type" value="Genomic_DNA"/>
</dbReference>
<gene>
    <name evidence="3" type="ORF">CLUMA_CG016198</name>
</gene>
<protein>
    <submittedName>
        <fullName evidence="3">CLUMA_CG016198, isoform A</fullName>
    </submittedName>
</protein>
<reference evidence="3 4" key="1">
    <citation type="submission" date="2015-04" db="EMBL/GenBank/DDBJ databases">
        <authorList>
            <person name="Syromyatnikov M.Y."/>
            <person name="Popov V.N."/>
        </authorList>
    </citation>
    <scope>NUCLEOTIDE SEQUENCE [LARGE SCALE GENOMIC DNA]</scope>
</reference>
<keyword evidence="1" id="KW-0175">Coiled coil</keyword>
<organism evidence="3 4">
    <name type="scientific">Clunio marinus</name>
    <dbReference type="NCBI Taxonomy" id="568069"/>
    <lineage>
        <taxon>Eukaryota</taxon>
        <taxon>Metazoa</taxon>
        <taxon>Ecdysozoa</taxon>
        <taxon>Arthropoda</taxon>
        <taxon>Hexapoda</taxon>
        <taxon>Insecta</taxon>
        <taxon>Pterygota</taxon>
        <taxon>Neoptera</taxon>
        <taxon>Endopterygota</taxon>
        <taxon>Diptera</taxon>
        <taxon>Nematocera</taxon>
        <taxon>Chironomoidea</taxon>
        <taxon>Chironomidae</taxon>
        <taxon>Clunio</taxon>
    </lineage>
</organism>
<evidence type="ECO:0000256" key="1">
    <source>
        <dbReference type="SAM" id="Coils"/>
    </source>
</evidence>
<evidence type="ECO:0000256" key="2">
    <source>
        <dbReference type="SAM" id="SignalP"/>
    </source>
</evidence>
<evidence type="ECO:0000313" key="4">
    <source>
        <dbReference type="Proteomes" id="UP000183832"/>
    </source>
</evidence>
<name>A0A1J1IXZ5_9DIPT</name>
<dbReference type="Proteomes" id="UP000183832">
    <property type="component" value="Unassembled WGS sequence"/>
</dbReference>
<feature type="signal peptide" evidence="2">
    <location>
        <begin position="1"/>
        <end position="19"/>
    </location>
</feature>
<dbReference type="AlphaFoldDB" id="A0A1J1IXZ5"/>